<dbReference type="Proteomes" id="UP001314229">
    <property type="component" value="Unassembled WGS sequence"/>
</dbReference>
<organism evidence="2 3">
    <name type="scientific">Scomber scombrus</name>
    <name type="common">Atlantic mackerel</name>
    <name type="synonym">Scomber vernalis</name>
    <dbReference type="NCBI Taxonomy" id="13677"/>
    <lineage>
        <taxon>Eukaryota</taxon>
        <taxon>Metazoa</taxon>
        <taxon>Chordata</taxon>
        <taxon>Craniata</taxon>
        <taxon>Vertebrata</taxon>
        <taxon>Euteleostomi</taxon>
        <taxon>Actinopterygii</taxon>
        <taxon>Neopterygii</taxon>
        <taxon>Teleostei</taxon>
        <taxon>Neoteleostei</taxon>
        <taxon>Acanthomorphata</taxon>
        <taxon>Pelagiaria</taxon>
        <taxon>Scombriformes</taxon>
        <taxon>Scombridae</taxon>
        <taxon>Scomber</taxon>
    </lineage>
</organism>
<feature type="region of interest" description="Disordered" evidence="1">
    <location>
        <begin position="50"/>
        <end position="69"/>
    </location>
</feature>
<evidence type="ECO:0000256" key="1">
    <source>
        <dbReference type="SAM" id="MobiDB-lite"/>
    </source>
</evidence>
<protein>
    <submittedName>
        <fullName evidence="2">Uncharacterized protein</fullName>
    </submittedName>
</protein>
<name>A0AAV1Q9B1_SCOSC</name>
<accession>A0AAV1Q9B1</accession>
<proteinExistence type="predicted"/>
<evidence type="ECO:0000313" key="2">
    <source>
        <dbReference type="EMBL" id="CAK6981037.1"/>
    </source>
</evidence>
<dbReference type="EMBL" id="CAWUFR010000763">
    <property type="protein sequence ID" value="CAK6981037.1"/>
    <property type="molecule type" value="Genomic_DNA"/>
</dbReference>
<sequence>NIVDIMFGLQGLQGLLRVGSFISSDTRPPVQRTSPPALRTEATVLFNALFTESSPEPRRANGPHTSSFN</sequence>
<feature type="non-terminal residue" evidence="2">
    <location>
        <position position="1"/>
    </location>
</feature>
<evidence type="ECO:0000313" key="3">
    <source>
        <dbReference type="Proteomes" id="UP001314229"/>
    </source>
</evidence>
<gene>
    <name evidence="2" type="ORF">FSCOSCO3_A032357</name>
</gene>
<keyword evidence="3" id="KW-1185">Reference proteome</keyword>
<dbReference type="AlphaFoldDB" id="A0AAV1Q9B1"/>
<reference evidence="2 3" key="1">
    <citation type="submission" date="2024-01" db="EMBL/GenBank/DDBJ databases">
        <authorList>
            <person name="Alioto T."/>
            <person name="Alioto T."/>
            <person name="Gomez Garrido J."/>
        </authorList>
    </citation>
    <scope>NUCLEOTIDE SEQUENCE [LARGE SCALE GENOMIC DNA]</scope>
</reference>
<comment type="caution">
    <text evidence="2">The sequence shown here is derived from an EMBL/GenBank/DDBJ whole genome shotgun (WGS) entry which is preliminary data.</text>
</comment>